<dbReference type="EMBL" id="MHQT01000033">
    <property type="protein sequence ID" value="OHA08949.1"/>
    <property type="molecule type" value="Genomic_DNA"/>
</dbReference>
<name>A0A1G2LDR4_9BACT</name>
<protein>
    <submittedName>
        <fullName evidence="3">Uncharacterized protein</fullName>
    </submittedName>
</protein>
<reference evidence="3 4" key="1">
    <citation type="journal article" date="2016" name="Nat. Commun.">
        <title>Thousands of microbial genomes shed light on interconnected biogeochemical processes in an aquifer system.</title>
        <authorList>
            <person name="Anantharaman K."/>
            <person name="Brown C.T."/>
            <person name="Hug L.A."/>
            <person name="Sharon I."/>
            <person name="Castelle C.J."/>
            <person name="Probst A.J."/>
            <person name="Thomas B.C."/>
            <person name="Singh A."/>
            <person name="Wilkins M.J."/>
            <person name="Karaoz U."/>
            <person name="Brodie E.L."/>
            <person name="Williams K.H."/>
            <person name="Hubbard S.S."/>
            <person name="Banfield J.F."/>
        </authorList>
    </citation>
    <scope>NUCLEOTIDE SEQUENCE [LARGE SCALE GENOMIC DNA]</scope>
</reference>
<feature type="region of interest" description="Disordered" evidence="1">
    <location>
        <begin position="61"/>
        <end position="92"/>
    </location>
</feature>
<proteinExistence type="predicted"/>
<evidence type="ECO:0000256" key="2">
    <source>
        <dbReference type="SAM" id="Phobius"/>
    </source>
</evidence>
<evidence type="ECO:0000313" key="3">
    <source>
        <dbReference type="EMBL" id="OHA08949.1"/>
    </source>
</evidence>
<gene>
    <name evidence="3" type="ORF">A3A44_00115</name>
</gene>
<keyword evidence="2" id="KW-0472">Membrane</keyword>
<sequence>MAVRVALGDTLWAYDGPRWVALKKDNPWLEADKRIAGAMDSVLVLIYEGEFVCGATVQDVRSGEPKDINPSGATPAAEGRVAPAPTPVEDSGGGREPLWLLLLAVIGIAALIGALVYLFRL</sequence>
<dbReference type="Proteomes" id="UP000178977">
    <property type="component" value="Unassembled WGS sequence"/>
</dbReference>
<keyword evidence="2" id="KW-1133">Transmembrane helix</keyword>
<organism evidence="3 4">
    <name type="scientific">Candidatus Sungbacteria bacterium RIFCSPLOWO2_01_FULL_60_25</name>
    <dbReference type="NCBI Taxonomy" id="1802281"/>
    <lineage>
        <taxon>Bacteria</taxon>
        <taxon>Candidatus Sungiibacteriota</taxon>
    </lineage>
</organism>
<evidence type="ECO:0000313" key="4">
    <source>
        <dbReference type="Proteomes" id="UP000178977"/>
    </source>
</evidence>
<dbReference type="AlphaFoldDB" id="A0A1G2LDR4"/>
<accession>A0A1G2LDR4</accession>
<feature type="transmembrane region" description="Helical" evidence="2">
    <location>
        <begin position="98"/>
        <end position="119"/>
    </location>
</feature>
<evidence type="ECO:0000256" key="1">
    <source>
        <dbReference type="SAM" id="MobiDB-lite"/>
    </source>
</evidence>
<comment type="caution">
    <text evidence="3">The sequence shown here is derived from an EMBL/GenBank/DDBJ whole genome shotgun (WGS) entry which is preliminary data.</text>
</comment>
<keyword evidence="2" id="KW-0812">Transmembrane</keyword>